<evidence type="ECO:0000256" key="1">
    <source>
        <dbReference type="SAM" id="SignalP"/>
    </source>
</evidence>
<evidence type="ECO:0000313" key="2">
    <source>
        <dbReference type="EMBL" id="KYQ92280.1"/>
    </source>
</evidence>
<comment type="caution">
    <text evidence="2">The sequence shown here is derived from an EMBL/GenBank/DDBJ whole genome shotgun (WGS) entry which is preliminary data.</text>
</comment>
<name>A0A151ZEE3_TIELA</name>
<protein>
    <submittedName>
        <fullName evidence="2">Tenascin X</fullName>
    </submittedName>
</protein>
<feature type="chain" id="PRO_5007593269" evidence="1">
    <location>
        <begin position="19"/>
        <end position="669"/>
    </location>
</feature>
<dbReference type="Gene3D" id="2.130.10.130">
    <property type="entry name" value="Integrin alpha, N-terminal"/>
    <property type="match status" value="3"/>
</dbReference>
<dbReference type="OrthoDB" id="21139at2759"/>
<dbReference type="AlphaFoldDB" id="A0A151ZEE3"/>
<dbReference type="SUPFAM" id="SSF69318">
    <property type="entry name" value="Integrin alpha N-terminal domain"/>
    <property type="match status" value="1"/>
</dbReference>
<keyword evidence="3" id="KW-1185">Reference proteome</keyword>
<gene>
    <name evidence="2" type="ORF">DLAC_07130</name>
</gene>
<keyword evidence="1" id="KW-0732">Signal</keyword>
<proteinExistence type="predicted"/>
<accession>A0A151ZEE3</accession>
<feature type="signal peptide" evidence="1">
    <location>
        <begin position="1"/>
        <end position="18"/>
    </location>
</feature>
<dbReference type="PANTHER" id="PTHR13412:SF0">
    <property type="entry name" value="T-CELL IMMUNOMODULATORY PROTEIN"/>
    <property type="match status" value="1"/>
</dbReference>
<dbReference type="Proteomes" id="UP000076078">
    <property type="component" value="Unassembled WGS sequence"/>
</dbReference>
<dbReference type="EMBL" id="LODT01000031">
    <property type="protein sequence ID" value="KYQ92280.1"/>
    <property type="molecule type" value="Genomic_DNA"/>
</dbReference>
<evidence type="ECO:0000313" key="3">
    <source>
        <dbReference type="Proteomes" id="UP000076078"/>
    </source>
</evidence>
<dbReference type="PANTHER" id="PTHR13412">
    <property type="entry name" value="T-CELL IMMUNOMODULATORY PROTEIN HOMOLOG"/>
    <property type="match status" value="1"/>
</dbReference>
<dbReference type="InParanoid" id="A0A151ZEE3"/>
<dbReference type="InterPro" id="IPR028994">
    <property type="entry name" value="Integrin_alpha_N"/>
</dbReference>
<reference evidence="2 3" key="1">
    <citation type="submission" date="2015-12" db="EMBL/GenBank/DDBJ databases">
        <title>Dictyostelia acquired genes for synthesis and detection of signals that induce cell-type specialization by lateral gene transfer from prokaryotes.</title>
        <authorList>
            <person name="Gloeckner G."/>
            <person name="Schaap P."/>
        </authorList>
    </citation>
    <scope>NUCLEOTIDE SEQUENCE [LARGE SCALE GENOMIC DNA]</scope>
    <source>
        <strain evidence="2 3">TK</strain>
    </source>
</reference>
<sequence>MKIHLVLILIICFGWIHAFPASTAILNNTNSYSIKGGTFNGRVSPLIYSIGTCDINGDGKKDIVFNNGDGYVVLFGDVSRFGNTRPLNDSFADGINGFKIKIKQTERFPVCGDVNGDGIDDIMVTNSDSNLGTIFLIYGSKSPFKATIDSFDGINGFQIFDKSYSSLGVGKAICDVNGDGVKDIVFSTYMGFYGGGSSSPNRIFVIYGLKNGSKFTNPNNGEYKYNDIVEGKGFIMNFIYGLMVKCGDINNDGYDDLYLLQPNSQIVFGKATFPLDYAPKFDGKEALNITGITWANSDSRSGTSSFGDFNGDGLIDMAVTNGNYSSYEVYIIFGKKNENWPSSFDVKSRNSSNVIAFTKGSGSKSYNCDSLMMGDINADGFDDLQCFSPDFVWVVYGSDLPFESVVDLSATTSPLVDECRGLILEQVNGKVLANADFNNDKILDLMVVKSNILYGIYGEKLPMSASLGLINTTLEYSANGSYILLDGNYSPVSGKCPLTSIKVQVINAQPSDSVDIASSNDITIQKLSPNTIIIYNKNRDSKFLQKISKIQFSTQRNNSIATINFKFPGYLDETISVNATAPPTIVFPCICPANNTCIDSLCVPPGTTDINAGCAKYPCTYGLHCNPTANKCEFRSTCLTCDDIKCGSNENCGYHLSSNTKCKLFPFCL</sequence>
<dbReference type="InterPro" id="IPR024881">
    <property type="entry name" value="Tip"/>
</dbReference>
<organism evidence="2 3">
    <name type="scientific">Tieghemostelium lacteum</name>
    <name type="common">Slime mold</name>
    <name type="synonym">Dictyostelium lacteum</name>
    <dbReference type="NCBI Taxonomy" id="361077"/>
    <lineage>
        <taxon>Eukaryota</taxon>
        <taxon>Amoebozoa</taxon>
        <taxon>Evosea</taxon>
        <taxon>Eumycetozoa</taxon>
        <taxon>Dictyostelia</taxon>
        <taxon>Dictyosteliales</taxon>
        <taxon>Raperosteliaceae</taxon>
        <taxon>Tieghemostelium</taxon>
    </lineage>
</organism>